<dbReference type="SUPFAM" id="SSF56784">
    <property type="entry name" value="HAD-like"/>
    <property type="match status" value="1"/>
</dbReference>
<dbReference type="Pfam" id="PF08282">
    <property type="entry name" value="Hydrolase_3"/>
    <property type="match status" value="1"/>
</dbReference>
<evidence type="ECO:0000313" key="2">
    <source>
        <dbReference type="Proteomes" id="UP000285456"/>
    </source>
</evidence>
<dbReference type="RefSeq" id="WP_095310704.1">
    <property type="nucleotide sequence ID" value="NZ_JAMAWL010000002.1"/>
</dbReference>
<protein>
    <submittedName>
        <fullName evidence="1">HAD family phosphatase</fullName>
    </submittedName>
</protein>
<dbReference type="InterPro" id="IPR036412">
    <property type="entry name" value="HAD-like_sf"/>
</dbReference>
<dbReference type="SFLD" id="SFLDG01140">
    <property type="entry name" value="C2.B:_Phosphomannomutase_and_P"/>
    <property type="match status" value="1"/>
</dbReference>
<proteinExistence type="predicted"/>
<dbReference type="GO" id="GO:0016791">
    <property type="term" value="F:phosphatase activity"/>
    <property type="evidence" value="ECO:0007669"/>
    <property type="project" value="TreeGrafter"/>
</dbReference>
<dbReference type="AlphaFoldDB" id="A0A417YDE1"/>
<dbReference type="NCBIfam" id="TIGR00099">
    <property type="entry name" value="Cof-subfamily"/>
    <property type="match status" value="1"/>
</dbReference>
<dbReference type="EMBL" id="QWEH01000012">
    <property type="protein sequence ID" value="RHW30651.1"/>
    <property type="molecule type" value="Genomic_DNA"/>
</dbReference>
<sequence length="261" mass="29308">MSYKVLFLDIDGTILKPDHTYTDSTKDAIEQAKQNGVEVFIATGRPYIEIQDLAEELTIDSFIAYNGGYAIYQDQTVVNEPMDPTIVKEFIEIAKQHNHELVLYTKEKNYFTDLNHPFVKKFNDIFQLKQNALFTEEVADQIIGATVLNIEPGDASLYEIEENIRLSQVNVEGATKAFDIIRKNVNKGEAVTKILQRIGIPMEQAIAFGDGMNDCEMLQAVGEGFAMDNAHPELFTYAKHRTTSVSDSGIYNGLKKLGVIE</sequence>
<name>A0A417YDE1_9BACI</name>
<dbReference type="PANTHER" id="PTHR10000">
    <property type="entry name" value="PHOSPHOSERINE PHOSPHATASE"/>
    <property type="match status" value="1"/>
</dbReference>
<dbReference type="GO" id="GO:0005829">
    <property type="term" value="C:cytosol"/>
    <property type="evidence" value="ECO:0007669"/>
    <property type="project" value="TreeGrafter"/>
</dbReference>
<dbReference type="InterPro" id="IPR000150">
    <property type="entry name" value="Cof"/>
</dbReference>
<dbReference type="Gene3D" id="3.40.50.1000">
    <property type="entry name" value="HAD superfamily/HAD-like"/>
    <property type="match status" value="1"/>
</dbReference>
<dbReference type="Proteomes" id="UP000285456">
    <property type="component" value="Unassembled WGS sequence"/>
</dbReference>
<dbReference type="GO" id="GO:0000287">
    <property type="term" value="F:magnesium ion binding"/>
    <property type="evidence" value="ECO:0007669"/>
    <property type="project" value="TreeGrafter"/>
</dbReference>
<accession>A0A417YDE1</accession>
<comment type="caution">
    <text evidence="1">The sequence shown here is derived from an EMBL/GenBank/DDBJ whole genome shotgun (WGS) entry which is preliminary data.</text>
</comment>
<dbReference type="InterPro" id="IPR006379">
    <property type="entry name" value="HAD-SF_hydro_IIB"/>
</dbReference>
<organism evidence="1 2">
    <name type="scientific">Oceanobacillus profundus</name>
    <dbReference type="NCBI Taxonomy" id="372463"/>
    <lineage>
        <taxon>Bacteria</taxon>
        <taxon>Bacillati</taxon>
        <taxon>Bacillota</taxon>
        <taxon>Bacilli</taxon>
        <taxon>Bacillales</taxon>
        <taxon>Bacillaceae</taxon>
        <taxon>Oceanobacillus</taxon>
    </lineage>
</organism>
<reference evidence="1 2" key="1">
    <citation type="journal article" date="2007" name="Int. J. Syst. Evol. Microbiol.">
        <title>Oceanobacillus profundus sp. nov., isolated from a deep-sea sediment core.</title>
        <authorList>
            <person name="Kim Y.G."/>
            <person name="Choi D.H."/>
            <person name="Hyun S."/>
            <person name="Cho B.C."/>
        </authorList>
    </citation>
    <scope>NUCLEOTIDE SEQUENCE [LARGE SCALE GENOMIC DNA]</scope>
    <source>
        <strain evidence="1 2">DSM 18246</strain>
    </source>
</reference>
<dbReference type="InterPro" id="IPR023214">
    <property type="entry name" value="HAD_sf"/>
</dbReference>
<dbReference type="Gene3D" id="3.30.1240.10">
    <property type="match status" value="1"/>
</dbReference>
<gene>
    <name evidence="1" type="ORF">D1B32_16185</name>
</gene>
<dbReference type="OrthoDB" id="9810101at2"/>
<dbReference type="PROSITE" id="PS01229">
    <property type="entry name" value="COF_2"/>
    <property type="match status" value="1"/>
</dbReference>
<dbReference type="SFLD" id="SFLDG01144">
    <property type="entry name" value="C2.B.4:_PGP_Like"/>
    <property type="match status" value="1"/>
</dbReference>
<keyword evidence="2" id="KW-1185">Reference proteome</keyword>
<dbReference type="PANTHER" id="PTHR10000:SF25">
    <property type="entry name" value="PHOSPHATASE YKRA-RELATED"/>
    <property type="match status" value="1"/>
</dbReference>
<dbReference type="NCBIfam" id="TIGR01484">
    <property type="entry name" value="HAD-SF-IIB"/>
    <property type="match status" value="1"/>
</dbReference>
<dbReference type="SFLD" id="SFLDS00003">
    <property type="entry name" value="Haloacid_Dehalogenase"/>
    <property type="match status" value="1"/>
</dbReference>
<evidence type="ECO:0000313" key="1">
    <source>
        <dbReference type="EMBL" id="RHW30651.1"/>
    </source>
</evidence>